<protein>
    <recommendedName>
        <fullName evidence="1">NTF2 fold immunity protein domain-containing protein</fullName>
    </recommendedName>
</protein>
<dbReference type="Proteomes" id="UP000230202">
    <property type="component" value="Unassembled WGS sequence"/>
</dbReference>
<dbReference type="AlphaFoldDB" id="A0A2N9X7L3"/>
<name>A0A2N9X7L3_9NEIS</name>
<accession>A0A2N9X7L3</accession>
<dbReference type="Pfam" id="PF15655">
    <property type="entry name" value="Imm-NTF2"/>
    <property type="match status" value="1"/>
</dbReference>
<keyword evidence="3" id="KW-1185">Reference proteome</keyword>
<gene>
    <name evidence="2" type="ORF">BHC54_04770</name>
</gene>
<evidence type="ECO:0000313" key="2">
    <source>
        <dbReference type="EMBL" id="PIT39731.1"/>
    </source>
</evidence>
<sequence length="70" mass="8339">MKNNIEEAISILKNFILAMNKWEGYCEPLTELIENGEDEEPLQNKMRSELNDIFNQYCTDKKENTVDRFH</sequence>
<comment type="caution">
    <text evidence="2">The sequence shown here is derived from an EMBL/GenBank/DDBJ whole genome shotgun (WGS) entry which is preliminary data.</text>
</comment>
<proteinExistence type="predicted"/>
<evidence type="ECO:0000259" key="1">
    <source>
        <dbReference type="Pfam" id="PF15655"/>
    </source>
</evidence>
<dbReference type="EMBL" id="MEIL01000025">
    <property type="protein sequence ID" value="PIT39731.1"/>
    <property type="molecule type" value="Genomic_DNA"/>
</dbReference>
<evidence type="ECO:0000313" key="3">
    <source>
        <dbReference type="Proteomes" id="UP000230202"/>
    </source>
</evidence>
<reference evidence="2" key="1">
    <citation type="journal article" date="2017" name="MBio">
        <title>Type VI secretion-mediated competition in the bee gut microbiome.</title>
        <authorList>
            <person name="Steele M.I."/>
            <person name="Kwong W.K."/>
            <person name="Powell J.E."/>
            <person name="Whiteley M."/>
            <person name="Moran N.A."/>
        </authorList>
    </citation>
    <scope>NUCLEOTIDE SEQUENCE [LARGE SCALE GENOMIC DNA]</scope>
    <source>
        <strain evidence="2">WkB273</strain>
    </source>
</reference>
<dbReference type="InterPro" id="IPR028049">
    <property type="entry name" value="Imm-NTF2"/>
</dbReference>
<feature type="domain" description="NTF2 fold immunity protein" evidence="1">
    <location>
        <begin position="9"/>
        <end position="63"/>
    </location>
</feature>
<organism evidence="2 3">
    <name type="scientific">Snodgrassella alvi</name>
    <dbReference type="NCBI Taxonomy" id="1196083"/>
    <lineage>
        <taxon>Bacteria</taxon>
        <taxon>Pseudomonadati</taxon>
        <taxon>Pseudomonadota</taxon>
        <taxon>Betaproteobacteria</taxon>
        <taxon>Neisseriales</taxon>
        <taxon>Neisseriaceae</taxon>
        <taxon>Snodgrassella</taxon>
    </lineage>
</organism>